<sequence length="170" mass="19150">MASRLQRHKFAWRVLMVSNFGVAAYIFGMNKKKEGSSKSEKHEEAPLVAGTSTSKVSSEPKTEPPTPIAEILPAVISFMEEPGFNPETSTGTSAPMVNCMEESEMIPATPIAELVKVREPIAEDQQRQLFGWMLDEKRKVKTKDRDEKKQIDEDKAILKQFIREKSIPDI</sequence>
<dbReference type="PANTHER" id="PTHR34364:SF1">
    <property type="entry name" value="WAS_WASL-INTERACTING FAMILY PROTEIN"/>
    <property type="match status" value="1"/>
</dbReference>
<reference evidence="4" key="2">
    <citation type="submission" date="2025-08" db="UniProtKB">
        <authorList>
            <consortium name="RefSeq"/>
        </authorList>
    </citation>
    <scope>IDENTIFICATION</scope>
    <source>
        <tissue evidence="4">Leaf</tissue>
    </source>
</reference>
<keyword evidence="2" id="KW-0812">Transmembrane</keyword>
<feature type="compositionally biased region" description="Basic and acidic residues" evidence="1">
    <location>
        <begin position="33"/>
        <end position="45"/>
    </location>
</feature>
<gene>
    <name evidence="4" type="primary">LOC110778201</name>
</gene>
<evidence type="ECO:0008006" key="5">
    <source>
        <dbReference type="Google" id="ProtNLM"/>
    </source>
</evidence>
<dbReference type="Proteomes" id="UP000813463">
    <property type="component" value="Chromosome 2"/>
</dbReference>
<dbReference type="KEGG" id="soe:110778201"/>
<evidence type="ECO:0000313" key="3">
    <source>
        <dbReference type="Proteomes" id="UP000813463"/>
    </source>
</evidence>
<feature type="region of interest" description="Disordered" evidence="1">
    <location>
        <begin position="33"/>
        <end position="69"/>
    </location>
</feature>
<keyword evidence="2" id="KW-0472">Membrane</keyword>
<organism evidence="3 4">
    <name type="scientific">Spinacia oleracea</name>
    <name type="common">Spinach</name>
    <dbReference type="NCBI Taxonomy" id="3562"/>
    <lineage>
        <taxon>Eukaryota</taxon>
        <taxon>Viridiplantae</taxon>
        <taxon>Streptophyta</taxon>
        <taxon>Embryophyta</taxon>
        <taxon>Tracheophyta</taxon>
        <taxon>Spermatophyta</taxon>
        <taxon>Magnoliopsida</taxon>
        <taxon>eudicotyledons</taxon>
        <taxon>Gunneridae</taxon>
        <taxon>Pentapetalae</taxon>
        <taxon>Caryophyllales</taxon>
        <taxon>Chenopodiaceae</taxon>
        <taxon>Chenopodioideae</taxon>
        <taxon>Anserineae</taxon>
        <taxon>Spinacia</taxon>
    </lineage>
</organism>
<dbReference type="RefSeq" id="XP_021838460.1">
    <property type="nucleotide sequence ID" value="XM_021982768.2"/>
</dbReference>
<keyword evidence="2" id="KW-1133">Transmembrane helix</keyword>
<feature type="transmembrane region" description="Helical" evidence="2">
    <location>
        <begin position="12"/>
        <end position="29"/>
    </location>
</feature>
<accession>A0A9R0HX88</accession>
<evidence type="ECO:0000256" key="2">
    <source>
        <dbReference type="SAM" id="Phobius"/>
    </source>
</evidence>
<feature type="compositionally biased region" description="Polar residues" evidence="1">
    <location>
        <begin position="50"/>
        <end position="59"/>
    </location>
</feature>
<reference evidence="3" key="1">
    <citation type="journal article" date="2021" name="Nat. Commun.">
        <title>Genomic analyses provide insights into spinach domestication and the genetic basis of agronomic traits.</title>
        <authorList>
            <person name="Cai X."/>
            <person name="Sun X."/>
            <person name="Xu C."/>
            <person name="Sun H."/>
            <person name="Wang X."/>
            <person name="Ge C."/>
            <person name="Zhang Z."/>
            <person name="Wang Q."/>
            <person name="Fei Z."/>
            <person name="Jiao C."/>
            <person name="Wang Q."/>
        </authorList>
    </citation>
    <scope>NUCLEOTIDE SEQUENCE [LARGE SCALE GENOMIC DNA]</scope>
    <source>
        <strain evidence="3">cv. Varoflay</strain>
    </source>
</reference>
<evidence type="ECO:0000256" key="1">
    <source>
        <dbReference type="SAM" id="MobiDB-lite"/>
    </source>
</evidence>
<keyword evidence="3" id="KW-1185">Reference proteome</keyword>
<proteinExistence type="predicted"/>
<dbReference type="OrthoDB" id="1907935at2759"/>
<protein>
    <recommendedName>
        <fullName evidence="5">Transmembrane protein</fullName>
    </recommendedName>
</protein>
<evidence type="ECO:0000313" key="4">
    <source>
        <dbReference type="RefSeq" id="XP_021838460.1"/>
    </source>
</evidence>
<dbReference type="GeneID" id="110778201"/>
<dbReference type="PANTHER" id="PTHR34364">
    <property type="entry name" value="WAS/WASL-INTERACTING FAMILY PROTEIN"/>
    <property type="match status" value="1"/>
</dbReference>
<dbReference type="AlphaFoldDB" id="A0A9R0HX88"/>
<name>A0A9R0HX88_SPIOL</name>